<evidence type="ECO:0000313" key="2">
    <source>
        <dbReference type="EMBL" id="THU98871.1"/>
    </source>
</evidence>
<proteinExistence type="predicted"/>
<organism evidence="2 3">
    <name type="scientific">Dendrothele bispora (strain CBS 962.96)</name>
    <dbReference type="NCBI Taxonomy" id="1314807"/>
    <lineage>
        <taxon>Eukaryota</taxon>
        <taxon>Fungi</taxon>
        <taxon>Dikarya</taxon>
        <taxon>Basidiomycota</taxon>
        <taxon>Agaricomycotina</taxon>
        <taxon>Agaricomycetes</taxon>
        <taxon>Agaricomycetidae</taxon>
        <taxon>Agaricales</taxon>
        <taxon>Agaricales incertae sedis</taxon>
        <taxon>Dendrothele</taxon>
    </lineage>
</organism>
<dbReference type="AlphaFoldDB" id="A0A4S8M9P1"/>
<evidence type="ECO:0000313" key="3">
    <source>
        <dbReference type="Proteomes" id="UP000297245"/>
    </source>
</evidence>
<evidence type="ECO:0000256" key="1">
    <source>
        <dbReference type="SAM" id="MobiDB-lite"/>
    </source>
</evidence>
<dbReference type="EMBL" id="ML179128">
    <property type="protein sequence ID" value="THU98871.1"/>
    <property type="molecule type" value="Genomic_DNA"/>
</dbReference>
<keyword evidence="3" id="KW-1185">Reference proteome</keyword>
<sequence>MKVELLINAWNSGTTFFYKMTTSEYEAWENAGFDENMAVSIMQAASSSDDGDSTSTNSISVSTNGVSNSNITDNSSASSGSSDSTTSSTSPVDDSATATDGNTAPQPVPQPPLAPLTTTFVNNNTVVGVNGQAVMVTKHSWKQRSDVGKPRKKST</sequence>
<gene>
    <name evidence="2" type="ORF">K435DRAFT_856215</name>
</gene>
<feature type="compositionally biased region" description="Low complexity" evidence="1">
    <location>
        <begin position="53"/>
        <end position="105"/>
    </location>
</feature>
<accession>A0A4S8M9P1</accession>
<name>A0A4S8M9P1_DENBC</name>
<dbReference type="Proteomes" id="UP000297245">
    <property type="component" value="Unassembled WGS sequence"/>
</dbReference>
<protein>
    <submittedName>
        <fullName evidence="2">Uncharacterized protein</fullName>
    </submittedName>
</protein>
<feature type="region of interest" description="Disordered" evidence="1">
    <location>
        <begin position="44"/>
        <end position="117"/>
    </location>
</feature>
<reference evidence="2 3" key="1">
    <citation type="journal article" date="2019" name="Nat. Ecol. Evol.">
        <title>Megaphylogeny resolves global patterns of mushroom evolution.</title>
        <authorList>
            <person name="Varga T."/>
            <person name="Krizsan K."/>
            <person name="Foldi C."/>
            <person name="Dima B."/>
            <person name="Sanchez-Garcia M."/>
            <person name="Sanchez-Ramirez S."/>
            <person name="Szollosi G.J."/>
            <person name="Szarkandi J.G."/>
            <person name="Papp V."/>
            <person name="Albert L."/>
            <person name="Andreopoulos W."/>
            <person name="Angelini C."/>
            <person name="Antonin V."/>
            <person name="Barry K.W."/>
            <person name="Bougher N.L."/>
            <person name="Buchanan P."/>
            <person name="Buyck B."/>
            <person name="Bense V."/>
            <person name="Catcheside P."/>
            <person name="Chovatia M."/>
            <person name="Cooper J."/>
            <person name="Damon W."/>
            <person name="Desjardin D."/>
            <person name="Finy P."/>
            <person name="Geml J."/>
            <person name="Haridas S."/>
            <person name="Hughes K."/>
            <person name="Justo A."/>
            <person name="Karasinski D."/>
            <person name="Kautmanova I."/>
            <person name="Kiss B."/>
            <person name="Kocsube S."/>
            <person name="Kotiranta H."/>
            <person name="LaButti K.M."/>
            <person name="Lechner B.E."/>
            <person name="Liimatainen K."/>
            <person name="Lipzen A."/>
            <person name="Lukacs Z."/>
            <person name="Mihaltcheva S."/>
            <person name="Morgado L.N."/>
            <person name="Niskanen T."/>
            <person name="Noordeloos M.E."/>
            <person name="Ohm R.A."/>
            <person name="Ortiz-Santana B."/>
            <person name="Ovrebo C."/>
            <person name="Racz N."/>
            <person name="Riley R."/>
            <person name="Savchenko A."/>
            <person name="Shiryaev A."/>
            <person name="Soop K."/>
            <person name="Spirin V."/>
            <person name="Szebenyi C."/>
            <person name="Tomsovsky M."/>
            <person name="Tulloss R.E."/>
            <person name="Uehling J."/>
            <person name="Grigoriev I.V."/>
            <person name="Vagvolgyi C."/>
            <person name="Papp T."/>
            <person name="Martin F.M."/>
            <person name="Miettinen O."/>
            <person name="Hibbett D.S."/>
            <person name="Nagy L.G."/>
        </authorList>
    </citation>
    <scope>NUCLEOTIDE SEQUENCE [LARGE SCALE GENOMIC DNA]</scope>
    <source>
        <strain evidence="2 3">CBS 962.96</strain>
    </source>
</reference>